<keyword evidence="1" id="KW-0812">Transmembrane</keyword>
<evidence type="ECO:0000313" key="2">
    <source>
        <dbReference type="EMBL" id="KCZ93435.1"/>
    </source>
</evidence>
<proteinExistence type="predicted"/>
<dbReference type="AlphaFoldDB" id="A0A059FRZ2"/>
<gene>
    <name evidence="2" type="ORF">HJO_06250</name>
</gene>
<protein>
    <submittedName>
        <fullName evidence="2">Uncharacterized protein</fullName>
    </submittedName>
</protein>
<keyword evidence="1" id="KW-1133">Transmembrane helix</keyword>
<name>A0A059FRZ2_9PROT</name>
<keyword evidence="3" id="KW-1185">Reference proteome</keyword>
<dbReference type="Proteomes" id="UP000025171">
    <property type="component" value="Unassembled WGS sequence"/>
</dbReference>
<dbReference type="STRING" id="1280950.HJO_06250"/>
<keyword evidence="1" id="KW-0472">Membrane</keyword>
<comment type="caution">
    <text evidence="2">The sequence shown here is derived from an EMBL/GenBank/DDBJ whole genome shotgun (WGS) entry which is preliminary data.</text>
</comment>
<organism evidence="2 3">
    <name type="scientific">Hyphomonas johnsonii MHS-2</name>
    <dbReference type="NCBI Taxonomy" id="1280950"/>
    <lineage>
        <taxon>Bacteria</taxon>
        <taxon>Pseudomonadati</taxon>
        <taxon>Pseudomonadota</taxon>
        <taxon>Alphaproteobacteria</taxon>
        <taxon>Hyphomonadales</taxon>
        <taxon>Hyphomonadaceae</taxon>
        <taxon>Hyphomonas</taxon>
    </lineage>
</organism>
<evidence type="ECO:0000256" key="1">
    <source>
        <dbReference type="SAM" id="Phobius"/>
    </source>
</evidence>
<sequence>MSQFTAAQHSIGQVVLIAAGKDTRLQHEHRTPIMSHIISRRMVSNVLALLAASIFFFSGQMARAQSIDLEPQAVLAGSSWGIQTPQGTNMSWFNADGTCTGMAQMARNNPVSYKCRYEVRSAGQGRIALSVRSNIDGYRQTSTETLRIMPDGNLYNESARAIAYRLRPDGTPFSDTRRR</sequence>
<dbReference type="EMBL" id="ARYK01000002">
    <property type="protein sequence ID" value="KCZ93435.1"/>
    <property type="molecule type" value="Genomic_DNA"/>
</dbReference>
<accession>A0A059FRZ2</accession>
<dbReference type="PATRIC" id="fig|1280950.3.peg.1257"/>
<reference evidence="2 3" key="1">
    <citation type="journal article" date="2014" name="Antonie Van Leeuwenhoek">
        <title>Hyphomonas beringensis sp. nov. and Hyphomonas chukchiensis sp. nov., isolated from surface seawater of the Bering Sea and Chukchi Sea.</title>
        <authorList>
            <person name="Li C."/>
            <person name="Lai Q."/>
            <person name="Li G."/>
            <person name="Dong C."/>
            <person name="Wang J."/>
            <person name="Liao Y."/>
            <person name="Shao Z."/>
        </authorList>
    </citation>
    <scope>NUCLEOTIDE SEQUENCE [LARGE SCALE GENOMIC DNA]</scope>
    <source>
        <strain evidence="2 3">MHS-2</strain>
    </source>
</reference>
<feature type="transmembrane region" description="Helical" evidence="1">
    <location>
        <begin position="42"/>
        <end position="62"/>
    </location>
</feature>
<evidence type="ECO:0000313" key="3">
    <source>
        <dbReference type="Proteomes" id="UP000025171"/>
    </source>
</evidence>